<evidence type="ECO:0000313" key="1">
    <source>
        <dbReference type="EMBL" id="SHL71067.1"/>
    </source>
</evidence>
<reference evidence="1 2" key="1">
    <citation type="submission" date="2016-11" db="EMBL/GenBank/DDBJ databases">
        <authorList>
            <person name="Jaros S."/>
            <person name="Januszkiewicz K."/>
            <person name="Wedrychowicz H."/>
        </authorList>
    </citation>
    <scope>NUCLEOTIDE SEQUENCE [LARGE SCALE GENOMIC DNA]</scope>
    <source>
        <strain evidence="1 2">DSM 27406</strain>
    </source>
</reference>
<dbReference type="AlphaFoldDB" id="A0A1M7CV87"/>
<sequence length="91" mass="10005">MSADNNKDKQPGTVTMRGRLALRIFGMHSKSEHLAVYLATDDGDYLIRPAAGNPFMENPLMPMAGKMITATGTIVDYVFLVTSWKEVNDAV</sequence>
<proteinExistence type="predicted"/>
<protein>
    <submittedName>
        <fullName evidence="1">Uncharacterized protein</fullName>
    </submittedName>
</protein>
<evidence type="ECO:0000313" key="2">
    <source>
        <dbReference type="Proteomes" id="UP000184420"/>
    </source>
</evidence>
<dbReference type="STRING" id="1419482.SAMN05444266_104489"/>
<dbReference type="Proteomes" id="UP000184420">
    <property type="component" value="Unassembled WGS sequence"/>
</dbReference>
<keyword evidence="2" id="KW-1185">Reference proteome</keyword>
<name>A0A1M7CV87_9BACT</name>
<dbReference type="EMBL" id="FRBL01000004">
    <property type="protein sequence ID" value="SHL71067.1"/>
    <property type="molecule type" value="Genomic_DNA"/>
</dbReference>
<gene>
    <name evidence="1" type="ORF">SAMN05444266_104489</name>
</gene>
<accession>A0A1M7CV87</accession>
<organism evidence="1 2">
    <name type="scientific">Chitinophaga jiangningensis</name>
    <dbReference type="NCBI Taxonomy" id="1419482"/>
    <lineage>
        <taxon>Bacteria</taxon>
        <taxon>Pseudomonadati</taxon>
        <taxon>Bacteroidota</taxon>
        <taxon>Chitinophagia</taxon>
        <taxon>Chitinophagales</taxon>
        <taxon>Chitinophagaceae</taxon>
        <taxon>Chitinophaga</taxon>
    </lineage>
</organism>